<reference evidence="3 4" key="1">
    <citation type="submission" date="2020-08" db="EMBL/GenBank/DDBJ databases">
        <title>Genomic Encyclopedia of Type Strains, Phase IV (KMG-IV): sequencing the most valuable type-strain genomes for metagenomic binning, comparative biology and taxonomic classification.</title>
        <authorList>
            <person name="Goeker M."/>
        </authorList>
    </citation>
    <scope>NUCLEOTIDE SEQUENCE [LARGE SCALE GENOMIC DNA]</scope>
    <source>
        <strain evidence="3 4">DSM 25079</strain>
    </source>
</reference>
<name>A0A7W9EGT0_9SPHN</name>
<keyword evidence="4" id="KW-1185">Reference proteome</keyword>
<evidence type="ECO:0000259" key="2">
    <source>
        <dbReference type="Pfam" id="PF14378"/>
    </source>
</evidence>
<evidence type="ECO:0000256" key="1">
    <source>
        <dbReference type="SAM" id="Phobius"/>
    </source>
</evidence>
<feature type="transmembrane region" description="Helical" evidence="1">
    <location>
        <begin position="179"/>
        <end position="198"/>
    </location>
</feature>
<organism evidence="3 4">
    <name type="scientific">Sphingobium boeckii</name>
    <dbReference type="NCBI Taxonomy" id="1082345"/>
    <lineage>
        <taxon>Bacteria</taxon>
        <taxon>Pseudomonadati</taxon>
        <taxon>Pseudomonadota</taxon>
        <taxon>Alphaproteobacteria</taxon>
        <taxon>Sphingomonadales</taxon>
        <taxon>Sphingomonadaceae</taxon>
        <taxon>Sphingobium</taxon>
    </lineage>
</organism>
<feature type="transmembrane region" description="Helical" evidence="1">
    <location>
        <begin position="88"/>
        <end position="105"/>
    </location>
</feature>
<dbReference type="EMBL" id="JACIJC010000005">
    <property type="protein sequence ID" value="MBB5687425.1"/>
    <property type="molecule type" value="Genomic_DNA"/>
</dbReference>
<dbReference type="AlphaFoldDB" id="A0A7W9EGT0"/>
<proteinExistence type="predicted"/>
<feature type="transmembrane region" description="Helical" evidence="1">
    <location>
        <begin position="40"/>
        <end position="67"/>
    </location>
</feature>
<feature type="transmembrane region" description="Helical" evidence="1">
    <location>
        <begin position="278"/>
        <end position="298"/>
    </location>
</feature>
<feature type="transmembrane region" description="Helical" evidence="1">
    <location>
        <begin position="151"/>
        <end position="172"/>
    </location>
</feature>
<dbReference type="Proteomes" id="UP000549617">
    <property type="component" value="Unassembled WGS sequence"/>
</dbReference>
<evidence type="ECO:0000313" key="3">
    <source>
        <dbReference type="EMBL" id="MBB5687425.1"/>
    </source>
</evidence>
<keyword evidence="1" id="KW-0472">Membrane</keyword>
<dbReference type="GO" id="GO:0016020">
    <property type="term" value="C:membrane"/>
    <property type="evidence" value="ECO:0007669"/>
    <property type="project" value="UniProtKB-SubCell"/>
</dbReference>
<dbReference type="Pfam" id="PF14378">
    <property type="entry name" value="PAP2_3"/>
    <property type="match status" value="1"/>
</dbReference>
<dbReference type="RefSeq" id="WP_184020868.1">
    <property type="nucleotide sequence ID" value="NZ_JACIJC010000005.1"/>
</dbReference>
<gene>
    <name evidence="3" type="ORF">FHS49_003453</name>
</gene>
<feature type="transmembrane region" description="Helical" evidence="1">
    <location>
        <begin position="253"/>
        <end position="271"/>
    </location>
</feature>
<dbReference type="InterPro" id="IPR026841">
    <property type="entry name" value="Aur1/Ipt1"/>
</dbReference>
<feature type="domain" description="Inositolphosphotransferase Aur1/Ipt1" evidence="2">
    <location>
        <begin position="161"/>
        <end position="314"/>
    </location>
</feature>
<keyword evidence="1" id="KW-0812">Transmembrane</keyword>
<keyword evidence="1" id="KW-1133">Transmembrane helix</keyword>
<sequence>MEEISIGRTIAPSVTVFGITTALALVLTNAADIDGSGLPAGYVIPAIGVSIFSIVIWMALALITMAVGGVRSPGRVIVSQLSRHAEMLLLPTLIQPLFFAAFTAAKTSIAPLVSFTWDGFYTRFDAAIFGGDPWRLTHAAIGPIGSLGLEFFYTAVWGVSLVFVQAFMAIYATRRAAGTFFLALNLTWLVGGILLAYVTPAAGPVFAHLFDPALSGRFAELRSALALYPEGPVFQTQDYLADMLGKRIAEEGGGISAMPSMHVATAMIYVLAARRTRWFWPAIVFTVLTCIGSVHFGYHYAVDGLVAIAIAGLCWRGAEMWFGRSKSVDAPEPGIAGRAT</sequence>
<evidence type="ECO:0000313" key="4">
    <source>
        <dbReference type="Proteomes" id="UP000549617"/>
    </source>
</evidence>
<protein>
    <recommendedName>
        <fullName evidence="2">Inositolphosphotransferase Aur1/Ipt1 domain-containing protein</fullName>
    </recommendedName>
</protein>
<comment type="caution">
    <text evidence="3">The sequence shown here is derived from an EMBL/GenBank/DDBJ whole genome shotgun (WGS) entry which is preliminary data.</text>
</comment>
<accession>A0A7W9EGT0</accession>